<protein>
    <submittedName>
        <fullName evidence="1">Uncharacterized protein</fullName>
    </submittedName>
</protein>
<name>A0A0V0UGC5_9BILA</name>
<organism evidence="1 2">
    <name type="scientific">Trichinella murrelli</name>
    <dbReference type="NCBI Taxonomy" id="144512"/>
    <lineage>
        <taxon>Eukaryota</taxon>
        <taxon>Metazoa</taxon>
        <taxon>Ecdysozoa</taxon>
        <taxon>Nematoda</taxon>
        <taxon>Enoplea</taxon>
        <taxon>Dorylaimia</taxon>
        <taxon>Trichinellida</taxon>
        <taxon>Trichinellidae</taxon>
        <taxon>Trichinella</taxon>
    </lineage>
</organism>
<dbReference type="AlphaFoldDB" id="A0A0V0UGC5"/>
<reference evidence="1 2" key="1">
    <citation type="submission" date="2015-01" db="EMBL/GenBank/DDBJ databases">
        <title>Evolution of Trichinella species and genotypes.</title>
        <authorList>
            <person name="Korhonen P.K."/>
            <person name="Edoardo P."/>
            <person name="Giuseppe L.R."/>
            <person name="Gasser R.B."/>
        </authorList>
    </citation>
    <scope>NUCLEOTIDE SEQUENCE [LARGE SCALE GENOMIC DNA]</scope>
    <source>
        <strain evidence="1">ISS417</strain>
    </source>
</reference>
<comment type="caution">
    <text evidence="1">The sequence shown here is derived from an EMBL/GenBank/DDBJ whole genome shotgun (WGS) entry which is preliminary data.</text>
</comment>
<evidence type="ECO:0000313" key="2">
    <source>
        <dbReference type="Proteomes" id="UP000055048"/>
    </source>
</evidence>
<sequence>MVYMEFYQKRLFLFLFVTIEENCSKKCQLTVIAAWRLPCELHDADRTAMTNFAFRRDSTAHLLRARPLQILRPKPICQAVCQAHVDISCIQVRRVVAQFTKKTAEIMWQTASPDRFPNISSAAQYHDGRHCSRNIYNVNIRTNNDLEGWHFKMNQHAGKRHLGC</sequence>
<evidence type="ECO:0000313" key="1">
    <source>
        <dbReference type="EMBL" id="KRX49847.1"/>
    </source>
</evidence>
<accession>A0A0V0UGC5</accession>
<keyword evidence="2" id="KW-1185">Reference proteome</keyword>
<dbReference type="EMBL" id="JYDJ01000012">
    <property type="protein sequence ID" value="KRX49847.1"/>
    <property type="molecule type" value="Genomic_DNA"/>
</dbReference>
<proteinExistence type="predicted"/>
<dbReference type="Proteomes" id="UP000055048">
    <property type="component" value="Unassembled WGS sequence"/>
</dbReference>
<gene>
    <name evidence="1" type="ORF">T05_8121</name>
</gene>